<reference evidence="3 4" key="1">
    <citation type="submission" date="2020-08" db="EMBL/GenBank/DDBJ databases">
        <title>Genomic Encyclopedia of Type Strains, Phase III (KMG-III): the genomes of soil and plant-associated and newly described type strains.</title>
        <authorList>
            <person name="Whitman W."/>
        </authorList>
    </citation>
    <scope>NUCLEOTIDE SEQUENCE [LARGE SCALE GENOMIC DNA]</scope>
    <source>
        <strain evidence="3 4">CECT 3146</strain>
    </source>
</reference>
<protein>
    <recommendedName>
        <fullName evidence="2">Peptidase C51 domain-containing protein</fullName>
    </recommendedName>
</protein>
<dbReference type="InterPro" id="IPR023346">
    <property type="entry name" value="Lysozyme-like_dom_sf"/>
</dbReference>
<dbReference type="AlphaFoldDB" id="A0A7W8EZ49"/>
<sequence length="562" mass="61707">MSQAQTVINIASGEVGYREGFSSGHWNNQQKYSPAVHGLEWSQGQAWCHTFVSWVFQQAGIKNLAPVTASCLEGVQWFKSNGRWSQYPAVGAVIYFGVGGGSHVGIVTSYDDTRVFTVEGNTNASGSPEGDGVYRKVHVRQDAHVYGYGYPQYAEGISSADPAYKNAPHSHTPVPPMKDIPFISFRQVRWASQAPVDDQRHVAPGPDNPRDDVQNVQEALRNATGLGADAQLGLFDAPTHQAYAAWQRSLGYSGIDADGIPGVKSLNRLGLQTGRFQVRETEGTYTPTFTPDVSSPPATHPPQFPASPSRPWIWASVGRDESRAIPGSVRIVQDALKKEFPPAEWAEEHGSFWGPRTQTGYSWWQRKLGYNGADADGRPGKDSLTKLASKYNFDIHGEFPVTSNGRILPGQIDFSGKGQWSSGRPACEGYIREALRIMNLPTTYWLPGMLTIAERETAYNSPRWQINTTDSNARNVPDLFGGRNAPDGHPAMCSRGMIQAIPQTFARYHQSGTSFKIYDPVASAAAGINYIIHAYNVAPNGFDLTQKVQQADPRRPPKGYFL</sequence>
<feature type="region of interest" description="Disordered" evidence="1">
    <location>
        <begin position="288"/>
        <end position="307"/>
    </location>
</feature>
<dbReference type="SUPFAM" id="SSF54001">
    <property type="entry name" value="Cysteine proteinases"/>
    <property type="match status" value="1"/>
</dbReference>
<evidence type="ECO:0000259" key="2">
    <source>
        <dbReference type="Pfam" id="PF05257"/>
    </source>
</evidence>
<accession>A0A7W8EZ49</accession>
<dbReference type="InterPro" id="IPR038765">
    <property type="entry name" value="Papain-like_cys_pep_sf"/>
</dbReference>
<dbReference type="SUPFAM" id="SSF53955">
    <property type="entry name" value="Lysozyme-like"/>
    <property type="match status" value="1"/>
</dbReference>
<name>A0A7W8EZ49_STRST</name>
<dbReference type="InterPro" id="IPR036365">
    <property type="entry name" value="PGBD-like_sf"/>
</dbReference>
<dbReference type="Pfam" id="PF05257">
    <property type="entry name" value="CHAP"/>
    <property type="match status" value="1"/>
</dbReference>
<dbReference type="RefSeq" id="WP_184926508.1">
    <property type="nucleotide sequence ID" value="NZ_BMSQ01000046.1"/>
</dbReference>
<feature type="domain" description="Peptidase C51" evidence="2">
    <location>
        <begin position="43"/>
        <end position="121"/>
    </location>
</feature>
<evidence type="ECO:0000313" key="4">
    <source>
        <dbReference type="Proteomes" id="UP000549009"/>
    </source>
</evidence>
<keyword evidence="4" id="KW-1185">Reference proteome</keyword>
<organism evidence="3 4">
    <name type="scientific">Streptomyces spectabilis</name>
    <dbReference type="NCBI Taxonomy" id="68270"/>
    <lineage>
        <taxon>Bacteria</taxon>
        <taxon>Bacillati</taxon>
        <taxon>Actinomycetota</taxon>
        <taxon>Actinomycetes</taxon>
        <taxon>Kitasatosporales</taxon>
        <taxon>Streptomycetaceae</taxon>
        <taxon>Streptomyces</taxon>
    </lineage>
</organism>
<dbReference type="InterPro" id="IPR036366">
    <property type="entry name" value="PGBDSf"/>
</dbReference>
<gene>
    <name evidence="3" type="ORF">FHS40_008699</name>
</gene>
<comment type="caution">
    <text evidence="3">The sequence shown here is derived from an EMBL/GenBank/DDBJ whole genome shotgun (WGS) entry which is preliminary data.</text>
</comment>
<dbReference type="Gene3D" id="1.10.101.10">
    <property type="entry name" value="PGBD-like superfamily/PGBD"/>
    <property type="match status" value="1"/>
</dbReference>
<evidence type="ECO:0000313" key="3">
    <source>
        <dbReference type="EMBL" id="MBB5109571.1"/>
    </source>
</evidence>
<dbReference type="EMBL" id="JACHJD010000031">
    <property type="protein sequence ID" value="MBB5109571.1"/>
    <property type="molecule type" value="Genomic_DNA"/>
</dbReference>
<feature type="compositionally biased region" description="Polar residues" evidence="1">
    <location>
        <begin position="288"/>
        <end position="297"/>
    </location>
</feature>
<evidence type="ECO:0000256" key="1">
    <source>
        <dbReference type="SAM" id="MobiDB-lite"/>
    </source>
</evidence>
<dbReference type="SUPFAM" id="SSF47090">
    <property type="entry name" value="PGBD-like"/>
    <property type="match status" value="1"/>
</dbReference>
<proteinExistence type="predicted"/>
<dbReference type="Proteomes" id="UP000549009">
    <property type="component" value="Unassembled WGS sequence"/>
</dbReference>
<dbReference type="InterPro" id="IPR007921">
    <property type="entry name" value="CHAP_dom"/>
</dbReference>